<dbReference type="EMBL" id="FZNT01000002">
    <property type="protein sequence ID" value="SNR37667.1"/>
    <property type="molecule type" value="Genomic_DNA"/>
</dbReference>
<name>A0A238VU32_9FLAO</name>
<dbReference type="Proteomes" id="UP000198384">
    <property type="component" value="Unassembled WGS sequence"/>
</dbReference>
<dbReference type="InterPro" id="IPR021314">
    <property type="entry name" value="DUF2911"/>
</dbReference>
<protein>
    <recommendedName>
        <fullName evidence="4">Asparagine synthetase B</fullName>
    </recommendedName>
</protein>
<sequence>MKKNVLFVAVLAIVLMFSNEITAQKFAKLDKSPMDAAAYPASYKESNKMVKVIYSRPQLKGRTVEELAPSGKVWRTGANEAVEITFYKDVTFGGEAVKAGKYTLFTIPGEKEWTVILSTAENVWGSYFYNESEDVVRVMGTVSKSNELVEAFSIAFDGKDTNATMYLGFGNVIVTVPVKG</sequence>
<reference evidence="2 3" key="1">
    <citation type="submission" date="2017-06" db="EMBL/GenBank/DDBJ databases">
        <authorList>
            <person name="Kim H.J."/>
            <person name="Triplett B.A."/>
        </authorList>
    </citation>
    <scope>NUCLEOTIDE SEQUENCE [LARGE SCALE GENOMIC DNA]</scope>
    <source>
        <strain evidence="2 3">DSM 29150</strain>
    </source>
</reference>
<evidence type="ECO:0008006" key="4">
    <source>
        <dbReference type="Google" id="ProtNLM"/>
    </source>
</evidence>
<keyword evidence="3" id="KW-1185">Reference proteome</keyword>
<dbReference type="AlphaFoldDB" id="A0A238VU32"/>
<organism evidence="2 3">
    <name type="scientific">Lutibacter agarilyticus</name>
    <dbReference type="NCBI Taxonomy" id="1109740"/>
    <lineage>
        <taxon>Bacteria</taxon>
        <taxon>Pseudomonadati</taxon>
        <taxon>Bacteroidota</taxon>
        <taxon>Flavobacteriia</taxon>
        <taxon>Flavobacteriales</taxon>
        <taxon>Flavobacteriaceae</taxon>
        <taxon>Lutibacter</taxon>
    </lineage>
</organism>
<keyword evidence="1" id="KW-0732">Signal</keyword>
<feature type="chain" id="PRO_5012308534" description="Asparagine synthetase B" evidence="1">
    <location>
        <begin position="24"/>
        <end position="180"/>
    </location>
</feature>
<feature type="signal peptide" evidence="1">
    <location>
        <begin position="1"/>
        <end position="23"/>
    </location>
</feature>
<evidence type="ECO:0000256" key="1">
    <source>
        <dbReference type="SAM" id="SignalP"/>
    </source>
</evidence>
<gene>
    <name evidence="2" type="ORF">SAMN06265371_10282</name>
</gene>
<accession>A0A238VU32</accession>
<dbReference type="RefSeq" id="WP_089380297.1">
    <property type="nucleotide sequence ID" value="NZ_FZNT01000002.1"/>
</dbReference>
<evidence type="ECO:0000313" key="3">
    <source>
        <dbReference type="Proteomes" id="UP000198384"/>
    </source>
</evidence>
<proteinExistence type="predicted"/>
<dbReference type="OrthoDB" id="187854at2"/>
<evidence type="ECO:0000313" key="2">
    <source>
        <dbReference type="EMBL" id="SNR37667.1"/>
    </source>
</evidence>
<dbReference type="Pfam" id="PF11138">
    <property type="entry name" value="DUF2911"/>
    <property type="match status" value="1"/>
</dbReference>